<feature type="region of interest" description="Disordered" evidence="1">
    <location>
        <begin position="263"/>
        <end position="306"/>
    </location>
</feature>
<dbReference type="AlphaFoldDB" id="A0A9W8TX00"/>
<name>A0A9W8TX00_9AGAR</name>
<keyword evidence="3" id="KW-1185">Reference proteome</keyword>
<accession>A0A9W8TX00</accession>
<organism evidence="2 3">
    <name type="scientific">Lentinula detonsa</name>
    <dbReference type="NCBI Taxonomy" id="2804962"/>
    <lineage>
        <taxon>Eukaryota</taxon>
        <taxon>Fungi</taxon>
        <taxon>Dikarya</taxon>
        <taxon>Basidiomycota</taxon>
        <taxon>Agaricomycotina</taxon>
        <taxon>Agaricomycetes</taxon>
        <taxon>Agaricomycetidae</taxon>
        <taxon>Agaricales</taxon>
        <taxon>Marasmiineae</taxon>
        <taxon>Omphalotaceae</taxon>
        <taxon>Lentinula</taxon>
    </lineage>
</organism>
<protein>
    <submittedName>
        <fullName evidence="2">Uncharacterized protein</fullName>
    </submittedName>
</protein>
<evidence type="ECO:0000256" key="1">
    <source>
        <dbReference type="SAM" id="MobiDB-lite"/>
    </source>
</evidence>
<gene>
    <name evidence="2" type="ORF">DFH05DRAFT_1524923</name>
</gene>
<sequence length="485" mass="53692">MPRPSARSAAATQREKRKKGILTPQETAEFYANPTYINATHNTINNSTSRLFTSGIALENLPFITTAGPGTFISHVPMADCNKSEENKEAPVQPKVDQKDRQMLLANRKRRRNNTDSLHPERAPGQPSKSTQRRNMLGLTRKAKKAVSAAKNTKPLTGYFQTLPHKKPRTEDLLLTSTSQEINDTDMQMDVDTLSLSHTVMISPNTSANIFPFFPNSTVYEQSSSLILSNEQSSSLASSNEQSSSLVSSGTFLIPVKDDFPDGSSSVTLNDDLPISPVNPIPPVTNDEDSDSQSDPASDSEINEHTGVNYEAEYKKLKTLIDKHVKRLREKKIMIQDSSAPLKVVELEALRQYAKARLVLQRKLHARKQKIASASPHLRHILCKQIPARWSQSARTASVEVASCLGKGTYYARHLRIAAHHLLKTGLILENKQGQGAVHASLLNRLDVRESVRKWARGLVSEEDGGFKGRASQCLELIIVSTDQT</sequence>
<feature type="region of interest" description="Disordered" evidence="1">
    <location>
        <begin position="109"/>
        <end position="135"/>
    </location>
</feature>
<dbReference type="Proteomes" id="UP001142393">
    <property type="component" value="Unassembled WGS sequence"/>
</dbReference>
<proteinExistence type="predicted"/>
<evidence type="ECO:0000313" key="2">
    <source>
        <dbReference type="EMBL" id="KAJ3743922.1"/>
    </source>
</evidence>
<evidence type="ECO:0000313" key="3">
    <source>
        <dbReference type="Proteomes" id="UP001142393"/>
    </source>
</evidence>
<dbReference type="EMBL" id="JANVFU010000007">
    <property type="protein sequence ID" value="KAJ3743922.1"/>
    <property type="molecule type" value="Genomic_DNA"/>
</dbReference>
<feature type="region of interest" description="Disordered" evidence="1">
    <location>
        <begin position="1"/>
        <end position="20"/>
    </location>
</feature>
<comment type="caution">
    <text evidence="2">The sequence shown here is derived from an EMBL/GenBank/DDBJ whole genome shotgun (WGS) entry which is preliminary data.</text>
</comment>
<reference evidence="2 3" key="1">
    <citation type="journal article" date="2023" name="Proc. Natl. Acad. Sci. U.S.A.">
        <title>A global phylogenomic analysis of the shiitake genus Lentinula.</title>
        <authorList>
            <person name="Sierra-Patev S."/>
            <person name="Min B."/>
            <person name="Naranjo-Ortiz M."/>
            <person name="Looney B."/>
            <person name="Konkel Z."/>
            <person name="Slot J.C."/>
            <person name="Sakamoto Y."/>
            <person name="Steenwyk J.L."/>
            <person name="Rokas A."/>
            <person name="Carro J."/>
            <person name="Camarero S."/>
            <person name="Ferreira P."/>
            <person name="Molpeceres G."/>
            <person name="Ruiz-Duenas F.J."/>
            <person name="Serrano A."/>
            <person name="Henrissat B."/>
            <person name="Drula E."/>
            <person name="Hughes K.W."/>
            <person name="Mata J.L."/>
            <person name="Ishikawa N.K."/>
            <person name="Vargas-Isla R."/>
            <person name="Ushijima S."/>
            <person name="Smith C.A."/>
            <person name="Donoghue J."/>
            <person name="Ahrendt S."/>
            <person name="Andreopoulos W."/>
            <person name="He G."/>
            <person name="LaButti K."/>
            <person name="Lipzen A."/>
            <person name="Ng V."/>
            <person name="Riley R."/>
            <person name="Sandor L."/>
            <person name="Barry K."/>
            <person name="Martinez A.T."/>
            <person name="Xiao Y."/>
            <person name="Gibbons J.G."/>
            <person name="Terashima K."/>
            <person name="Grigoriev I.V."/>
            <person name="Hibbett D."/>
        </authorList>
    </citation>
    <scope>NUCLEOTIDE SEQUENCE [LARGE SCALE GENOMIC DNA]</scope>
    <source>
        <strain evidence="2 3">TFB7810</strain>
    </source>
</reference>